<evidence type="ECO:0000256" key="4">
    <source>
        <dbReference type="ARBA" id="ARBA00023180"/>
    </source>
</evidence>
<keyword evidence="4" id="KW-0325">Glycoprotein</keyword>
<reference evidence="11" key="1">
    <citation type="submission" date="2022-09" db="EMBL/GenBank/DDBJ databases">
        <title>Eubacterium sp. LFL-14 isolated from human feces.</title>
        <authorList>
            <person name="Liu F."/>
        </authorList>
    </citation>
    <scope>NUCLEOTIDE SEQUENCE</scope>
    <source>
        <strain evidence="11">LFL-14</strain>
    </source>
</reference>
<evidence type="ECO:0000256" key="8">
    <source>
        <dbReference type="ARBA" id="ARBA00037278"/>
    </source>
</evidence>
<dbReference type="InterPro" id="IPR011050">
    <property type="entry name" value="Pectin_lyase_fold/virulence"/>
</dbReference>
<dbReference type="GO" id="GO:0016787">
    <property type="term" value="F:hydrolase activity"/>
    <property type="evidence" value="ECO:0007669"/>
    <property type="project" value="UniProtKB-KW"/>
</dbReference>
<dbReference type="Pfam" id="PF00295">
    <property type="entry name" value="Glyco_hydro_28"/>
    <property type="match status" value="1"/>
</dbReference>
<name>A0ABT2M4P0_9FIRM</name>
<keyword evidence="2" id="KW-0677">Repeat</keyword>
<dbReference type="InterPro" id="IPR012334">
    <property type="entry name" value="Pectin_lyas_fold"/>
</dbReference>
<keyword evidence="10" id="KW-0472">Membrane</keyword>
<evidence type="ECO:0000256" key="6">
    <source>
        <dbReference type="ARBA" id="ARBA00023295"/>
    </source>
</evidence>
<dbReference type="Gene3D" id="2.160.20.10">
    <property type="entry name" value="Single-stranded right-handed beta-helix, Pectin lyase-like"/>
    <property type="match status" value="1"/>
</dbReference>
<keyword evidence="7" id="KW-0624">Polysaccharide degradation</keyword>
<protein>
    <submittedName>
        <fullName evidence="11">Glycosyl hydrolase family 28 protein</fullName>
    </submittedName>
</protein>
<proteinExistence type="inferred from homology"/>
<comment type="caution">
    <text evidence="11">The sequence shown here is derived from an EMBL/GenBank/DDBJ whole genome shotgun (WGS) entry which is preliminary data.</text>
</comment>
<organism evidence="11 12">
    <name type="scientific">Eubacterium album</name>
    <dbReference type="NCBI Taxonomy" id="2978477"/>
    <lineage>
        <taxon>Bacteria</taxon>
        <taxon>Bacillati</taxon>
        <taxon>Bacillota</taxon>
        <taxon>Clostridia</taxon>
        <taxon>Eubacteriales</taxon>
        <taxon>Eubacteriaceae</taxon>
        <taxon>Eubacterium</taxon>
    </lineage>
</organism>
<evidence type="ECO:0000313" key="11">
    <source>
        <dbReference type="EMBL" id="MCT7399617.1"/>
    </source>
</evidence>
<evidence type="ECO:0000256" key="2">
    <source>
        <dbReference type="ARBA" id="ARBA00022737"/>
    </source>
</evidence>
<gene>
    <name evidence="11" type="ORF">N5B56_11060</name>
</gene>
<evidence type="ECO:0000256" key="1">
    <source>
        <dbReference type="ARBA" id="ARBA00008834"/>
    </source>
</evidence>
<evidence type="ECO:0000256" key="10">
    <source>
        <dbReference type="SAM" id="Phobius"/>
    </source>
</evidence>
<keyword evidence="12" id="KW-1185">Reference proteome</keyword>
<dbReference type="RefSeq" id="WP_260978952.1">
    <property type="nucleotide sequence ID" value="NZ_JAODBU010000011.1"/>
</dbReference>
<dbReference type="InterPro" id="IPR000743">
    <property type="entry name" value="Glyco_hydro_28"/>
</dbReference>
<sequence>MLKGKKQKTGENNNSKPMGKGFFVVGCVIIYFLIVGIVSAAIHLPVAITKISDNSEIKNAKVVLYDGPKSLKDATDADLEKASEEKRDISLMHCVDTKVAVNGKDCYVYDTNVNNTHTWMGDYMPAEDRTPITYFDFEGKVKITVTVPNTDIEYVNIRPLKYNIKPEINTKKHTVTFTIDTPDAYTVEFNKKVERAVHIFANEIEKDVPDKDAEGVKYIGPGEWNIEDMVLEDGDTIYISGGAVVHGAVTASFAKDVTVRGRGIIDNSNLEGWKGTSATVPLRFDNCQYVTVEGIISLNANAWCFQGYNSVAGDISNLKIITARPNGDGISLQSCKSFDVENCFVRTWDDSLVVKNYDVNSNNIKFKNVQVWTDLAQSMEIGYETNKGDKENSTIENVIFEDITVLHNFHKPVLSIHNADNAAISNVTYKNIVVEDACMGLGDGTKELIDLQVLTNSGWSTTSDRGTISNVTIDGFKVLYGNESLPSQIKGFDEEHGIDGVSISGLNIKGKDIKSFEDGEFEVDEDTVKNAEIK</sequence>
<evidence type="ECO:0000256" key="5">
    <source>
        <dbReference type="ARBA" id="ARBA00023277"/>
    </source>
</evidence>
<keyword evidence="5" id="KW-0119">Carbohydrate metabolism</keyword>
<evidence type="ECO:0000313" key="12">
    <source>
        <dbReference type="Proteomes" id="UP001431199"/>
    </source>
</evidence>
<feature type="transmembrane region" description="Helical" evidence="10">
    <location>
        <begin position="21"/>
        <end position="44"/>
    </location>
</feature>
<evidence type="ECO:0000256" key="3">
    <source>
        <dbReference type="ARBA" id="ARBA00022801"/>
    </source>
</evidence>
<evidence type="ECO:0000256" key="7">
    <source>
        <dbReference type="ARBA" id="ARBA00023326"/>
    </source>
</evidence>
<dbReference type="Proteomes" id="UP001431199">
    <property type="component" value="Unassembled WGS sequence"/>
</dbReference>
<keyword evidence="10" id="KW-0812">Transmembrane</keyword>
<accession>A0ABT2M4P0</accession>
<evidence type="ECO:0000256" key="9">
    <source>
        <dbReference type="RuleBase" id="RU361169"/>
    </source>
</evidence>
<dbReference type="PANTHER" id="PTHR31736:SF9">
    <property type="entry name" value="ENDO-XYLOGALACTURONAN HYDROLASE A-RELATED"/>
    <property type="match status" value="1"/>
</dbReference>
<keyword evidence="6 9" id="KW-0326">Glycosidase</keyword>
<dbReference type="EMBL" id="JAODBU010000011">
    <property type="protein sequence ID" value="MCT7399617.1"/>
    <property type="molecule type" value="Genomic_DNA"/>
</dbReference>
<comment type="function">
    <text evidence="8">Pectinolytic enzyme involved in the degradation of xylogalacturonan (xga), a galacturonan backbone heavily substituted with xylose, and which is one important component of the hairy regions of pectin. Activity requires a galacturonic acid backbone substituted with xylose.</text>
</comment>
<keyword evidence="3 9" id="KW-0378">Hydrolase</keyword>
<dbReference type="SUPFAM" id="SSF51126">
    <property type="entry name" value="Pectin lyase-like"/>
    <property type="match status" value="1"/>
</dbReference>
<dbReference type="PANTHER" id="PTHR31736">
    <property type="match status" value="1"/>
</dbReference>
<keyword evidence="10" id="KW-1133">Transmembrane helix</keyword>
<comment type="similarity">
    <text evidence="1 9">Belongs to the glycosyl hydrolase 28 family.</text>
</comment>